<protein>
    <submittedName>
        <fullName evidence="1">Uncharacterized protein</fullName>
    </submittedName>
</protein>
<proteinExistence type="predicted"/>
<dbReference type="EMBL" id="JARBDR010000141">
    <property type="protein sequence ID" value="KAJ8319989.1"/>
    <property type="molecule type" value="Genomic_DNA"/>
</dbReference>
<name>A0ABQ9FRU5_TEGGR</name>
<evidence type="ECO:0000313" key="1">
    <source>
        <dbReference type="EMBL" id="KAJ8319989.1"/>
    </source>
</evidence>
<sequence>MQRLLRRLMKPTESILNAQHDVDDRDKDIKLGRIVRSTSELDEKTAKSVSRLSRPTTASRAKSAISCHLCYDHQNKGKDEPLDVFDYEYADDKTLPEEEMQFVTERMLQSTCVSTGTQKICTKSPAQLDEVKIREQLPLVSGLRRSKNVKEIVNRLHPQPRYRMTPMATQVTVF</sequence>
<comment type="caution">
    <text evidence="1">The sequence shown here is derived from an EMBL/GenBank/DDBJ whole genome shotgun (WGS) entry which is preliminary data.</text>
</comment>
<accession>A0ABQ9FRU5</accession>
<gene>
    <name evidence="1" type="ORF">KUTeg_001576</name>
</gene>
<keyword evidence="2" id="KW-1185">Reference proteome</keyword>
<organism evidence="1 2">
    <name type="scientific">Tegillarca granosa</name>
    <name type="common">Malaysian cockle</name>
    <name type="synonym">Anadara granosa</name>
    <dbReference type="NCBI Taxonomy" id="220873"/>
    <lineage>
        <taxon>Eukaryota</taxon>
        <taxon>Metazoa</taxon>
        <taxon>Spiralia</taxon>
        <taxon>Lophotrochozoa</taxon>
        <taxon>Mollusca</taxon>
        <taxon>Bivalvia</taxon>
        <taxon>Autobranchia</taxon>
        <taxon>Pteriomorphia</taxon>
        <taxon>Arcoida</taxon>
        <taxon>Arcoidea</taxon>
        <taxon>Arcidae</taxon>
        <taxon>Tegillarca</taxon>
    </lineage>
</organism>
<evidence type="ECO:0000313" key="2">
    <source>
        <dbReference type="Proteomes" id="UP001217089"/>
    </source>
</evidence>
<dbReference type="Proteomes" id="UP001217089">
    <property type="component" value="Unassembled WGS sequence"/>
</dbReference>
<reference evidence="1 2" key="1">
    <citation type="submission" date="2022-12" db="EMBL/GenBank/DDBJ databases">
        <title>Chromosome-level genome of Tegillarca granosa.</title>
        <authorList>
            <person name="Kim J."/>
        </authorList>
    </citation>
    <scope>NUCLEOTIDE SEQUENCE [LARGE SCALE GENOMIC DNA]</scope>
    <source>
        <strain evidence="1">Teg-2019</strain>
        <tissue evidence="1">Adductor muscle</tissue>
    </source>
</reference>